<feature type="compositionally biased region" description="Pro residues" evidence="1">
    <location>
        <begin position="32"/>
        <end position="43"/>
    </location>
</feature>
<evidence type="ECO:0000256" key="1">
    <source>
        <dbReference type="SAM" id="MobiDB-lite"/>
    </source>
</evidence>
<accession>A0ABR2ZWU9</accession>
<dbReference type="EMBL" id="JBBXMP010000046">
    <property type="protein sequence ID" value="KAL0065566.1"/>
    <property type="molecule type" value="Genomic_DNA"/>
</dbReference>
<reference evidence="2 3" key="1">
    <citation type="submission" date="2024-05" db="EMBL/GenBank/DDBJ databases">
        <title>A draft genome resource for the thread blight pathogen Marasmius tenuissimus strain MS-2.</title>
        <authorList>
            <person name="Yulfo-Soto G.E."/>
            <person name="Baruah I.K."/>
            <person name="Amoako-Attah I."/>
            <person name="Bukari Y."/>
            <person name="Meinhardt L.W."/>
            <person name="Bailey B.A."/>
            <person name="Cohen S.P."/>
        </authorList>
    </citation>
    <scope>NUCLEOTIDE SEQUENCE [LARGE SCALE GENOMIC DNA]</scope>
    <source>
        <strain evidence="2 3">MS-2</strain>
    </source>
</reference>
<evidence type="ECO:0000313" key="2">
    <source>
        <dbReference type="EMBL" id="KAL0065566.1"/>
    </source>
</evidence>
<keyword evidence="3" id="KW-1185">Reference proteome</keyword>
<comment type="caution">
    <text evidence="2">The sequence shown here is derived from an EMBL/GenBank/DDBJ whole genome shotgun (WGS) entry which is preliminary data.</text>
</comment>
<sequence>MGNIREIPDEEEDEFMELDGILGVDDLMSPQMLPPEATPPPRPQAGIYVLPPSVILSPTGWPSGTPAPSTGVREQPQILPPSDASNSFWRSSPPSSPILPSTASSSSSSSSDDDLSSGPSLISPFHMSGQDAYGFAEFLEEEPIVTQNFQSIKRLCDNLEFLAPSRDDRGICKLLITALQKVKESLTRGLLIPNDLWKFLSAPKRVTFRNRLLSLRRTLTRLERVSTHLTFLRSERLVLIMSKLGDHHKKLSDIASKLDATFDLLDLCGLHETASISKRNSPAEQHYLKARESYLRKKPSRTANVS</sequence>
<organism evidence="2 3">
    <name type="scientific">Marasmius tenuissimus</name>
    <dbReference type="NCBI Taxonomy" id="585030"/>
    <lineage>
        <taxon>Eukaryota</taxon>
        <taxon>Fungi</taxon>
        <taxon>Dikarya</taxon>
        <taxon>Basidiomycota</taxon>
        <taxon>Agaricomycotina</taxon>
        <taxon>Agaricomycetes</taxon>
        <taxon>Agaricomycetidae</taxon>
        <taxon>Agaricales</taxon>
        <taxon>Marasmiineae</taxon>
        <taxon>Marasmiaceae</taxon>
        <taxon>Marasmius</taxon>
    </lineage>
</organism>
<feature type="compositionally biased region" description="Low complexity" evidence="1">
    <location>
        <begin position="98"/>
        <end position="121"/>
    </location>
</feature>
<protein>
    <submittedName>
        <fullName evidence="2">Uncharacterized protein</fullName>
    </submittedName>
</protein>
<gene>
    <name evidence="2" type="ORF">AAF712_007477</name>
</gene>
<name>A0ABR2ZWU9_9AGAR</name>
<dbReference type="Proteomes" id="UP001437256">
    <property type="component" value="Unassembled WGS sequence"/>
</dbReference>
<feature type="region of interest" description="Disordered" evidence="1">
    <location>
        <begin position="22"/>
        <end position="121"/>
    </location>
</feature>
<proteinExistence type="predicted"/>
<evidence type="ECO:0000313" key="3">
    <source>
        <dbReference type="Proteomes" id="UP001437256"/>
    </source>
</evidence>